<sequence length="200" mass="22908">MNKIRLKVLVCFLLLVICSMTGCSDKLSQDRIDTMHEEIEKIRIEVVNESILNNGISYSLKLINDCDYVIAQNNVYLSFPVTNANNTKWSSSEWKVEADGNKLNIEPGQEVLLNVFMSDEFFKYNELICLDRPSVEIKGYLDKVDAMNQFHKGGSIHGFDSDFSSKLEGMKYGESTFEEQHIVFEGENDDWTARLELNIV</sequence>
<gene>
    <name evidence="2" type="ORF">SAMN02745751_01741</name>
</gene>
<evidence type="ECO:0000313" key="2">
    <source>
        <dbReference type="EMBL" id="SHJ08975.1"/>
    </source>
</evidence>
<dbReference type="EMBL" id="FQZL01000010">
    <property type="protein sequence ID" value="SHJ08975.1"/>
    <property type="molecule type" value="Genomic_DNA"/>
</dbReference>
<keyword evidence="1" id="KW-0732">Signal</keyword>
<dbReference type="Proteomes" id="UP000184052">
    <property type="component" value="Unassembled WGS sequence"/>
</dbReference>
<feature type="signal peptide" evidence="1">
    <location>
        <begin position="1"/>
        <end position="23"/>
    </location>
</feature>
<accession>A0A1M6GGA7</accession>
<protein>
    <recommendedName>
        <fullName evidence="4">DUF4352 domain-containing protein</fullName>
    </recommendedName>
</protein>
<reference evidence="2 3" key="1">
    <citation type="submission" date="2016-11" db="EMBL/GenBank/DDBJ databases">
        <authorList>
            <person name="Jaros S."/>
            <person name="Januszkiewicz K."/>
            <person name="Wedrychowicz H."/>
        </authorList>
    </citation>
    <scope>NUCLEOTIDE SEQUENCE [LARGE SCALE GENOMIC DNA]</scope>
    <source>
        <strain evidence="2 3">DSM 17477</strain>
    </source>
</reference>
<keyword evidence="3" id="KW-1185">Reference proteome</keyword>
<evidence type="ECO:0000256" key="1">
    <source>
        <dbReference type="SAM" id="SignalP"/>
    </source>
</evidence>
<evidence type="ECO:0008006" key="4">
    <source>
        <dbReference type="Google" id="ProtNLM"/>
    </source>
</evidence>
<name>A0A1M6GGA7_9FIRM</name>
<feature type="chain" id="PRO_5038676111" description="DUF4352 domain-containing protein" evidence="1">
    <location>
        <begin position="24"/>
        <end position="200"/>
    </location>
</feature>
<evidence type="ECO:0000313" key="3">
    <source>
        <dbReference type="Proteomes" id="UP000184052"/>
    </source>
</evidence>
<dbReference type="PROSITE" id="PS51257">
    <property type="entry name" value="PROKAR_LIPOPROTEIN"/>
    <property type="match status" value="1"/>
</dbReference>
<proteinExistence type="predicted"/>
<feature type="non-terminal residue" evidence="2">
    <location>
        <position position="200"/>
    </location>
</feature>
<organism evidence="2 3">
    <name type="scientific">Dethiosulfatibacter aminovorans DSM 17477</name>
    <dbReference type="NCBI Taxonomy" id="1121476"/>
    <lineage>
        <taxon>Bacteria</taxon>
        <taxon>Bacillati</taxon>
        <taxon>Bacillota</taxon>
        <taxon>Tissierellia</taxon>
        <taxon>Dethiosulfatibacter</taxon>
    </lineage>
</organism>
<dbReference type="RefSeq" id="WP_073049194.1">
    <property type="nucleotide sequence ID" value="NZ_FQZL01000010.1"/>
</dbReference>
<dbReference type="OrthoDB" id="2663729at2"/>
<dbReference type="AlphaFoldDB" id="A0A1M6GGA7"/>